<organism evidence="2 3">
    <name type="scientific">Paramagnetospirillum caucaseum</name>
    <dbReference type="NCBI Taxonomy" id="1244869"/>
    <lineage>
        <taxon>Bacteria</taxon>
        <taxon>Pseudomonadati</taxon>
        <taxon>Pseudomonadota</taxon>
        <taxon>Alphaproteobacteria</taxon>
        <taxon>Rhodospirillales</taxon>
        <taxon>Magnetospirillaceae</taxon>
        <taxon>Paramagnetospirillum</taxon>
    </lineage>
</organism>
<sequence>MNSAVSGIRDVFSRDQRAALGAGGGEAVTAIQGATPAGPRGRRMLSPNTPMESLDRNAPRGTYLDILA</sequence>
<evidence type="ECO:0000313" key="3">
    <source>
        <dbReference type="Proteomes" id="UP000011744"/>
    </source>
</evidence>
<gene>
    <name evidence="2" type="ORF">H261_02586</name>
</gene>
<dbReference type="Proteomes" id="UP000011744">
    <property type="component" value="Unassembled WGS sequence"/>
</dbReference>
<accession>M2ZVU1</accession>
<dbReference type="EMBL" id="AONQ01000004">
    <property type="protein sequence ID" value="EME71512.1"/>
    <property type="molecule type" value="Genomic_DNA"/>
</dbReference>
<reference evidence="2 3" key="1">
    <citation type="journal article" date="2014" name="Genome Announc.">
        <title>Draft Genome Sequence of Magnetospirillum sp. Strain SO-1, a Freshwater Magnetotactic Bacterium Isolated from the Ol'khovka River, Russia.</title>
        <authorList>
            <person name="Grouzdev D.S."/>
            <person name="Dziuba M.V."/>
            <person name="Sukhacheva M.S."/>
            <person name="Mardanov A.V."/>
            <person name="Beletskiy A.V."/>
            <person name="Kuznetsov B.B."/>
            <person name="Skryabin K.G."/>
        </authorList>
    </citation>
    <scope>NUCLEOTIDE SEQUENCE [LARGE SCALE GENOMIC DNA]</scope>
    <source>
        <strain evidence="2 3">SO-1</strain>
    </source>
</reference>
<comment type="caution">
    <text evidence="2">The sequence shown here is derived from an EMBL/GenBank/DDBJ whole genome shotgun (WGS) entry which is preliminary data.</text>
</comment>
<feature type="region of interest" description="Disordered" evidence="1">
    <location>
        <begin position="30"/>
        <end position="61"/>
    </location>
</feature>
<dbReference type="AlphaFoldDB" id="M2ZVU1"/>
<proteinExistence type="predicted"/>
<dbReference type="eggNOG" id="ENOG502ZGZM">
    <property type="taxonomic scope" value="Bacteria"/>
</dbReference>
<protein>
    <submittedName>
        <fullName evidence="2">Uncharacterized protein</fullName>
    </submittedName>
</protein>
<dbReference type="PATRIC" id="fig|1244869.3.peg.515"/>
<evidence type="ECO:0000313" key="2">
    <source>
        <dbReference type="EMBL" id="EME71512.1"/>
    </source>
</evidence>
<keyword evidence="3" id="KW-1185">Reference proteome</keyword>
<evidence type="ECO:0000256" key="1">
    <source>
        <dbReference type="SAM" id="MobiDB-lite"/>
    </source>
</evidence>
<name>M2ZVU1_9PROT</name>
<dbReference type="STRING" id="1244869.H261_02586"/>